<dbReference type="EMBL" id="CP077717">
    <property type="protein sequence ID" value="QXJ28492.1"/>
    <property type="molecule type" value="Genomic_DNA"/>
</dbReference>
<evidence type="ECO:0000313" key="2">
    <source>
        <dbReference type="Proteomes" id="UP000694018"/>
    </source>
</evidence>
<sequence length="39" mass="5089">MDLMKMMTYKQLFLYRIIIIPRENYNSQRRRERPMIYEF</sequence>
<name>A0A8F5BNF3_SACSH</name>
<gene>
    <name evidence="1" type="ORF">J5U23_01361</name>
</gene>
<dbReference type="AlphaFoldDB" id="A0A8F5BNF3"/>
<protein>
    <submittedName>
        <fullName evidence="1">Uncharacterized protein</fullName>
    </submittedName>
</protein>
<proteinExistence type="predicted"/>
<dbReference type="Proteomes" id="UP000694018">
    <property type="component" value="Chromosome"/>
</dbReference>
<dbReference type="KEGG" id="sshi:J5U23_01361"/>
<reference evidence="1" key="1">
    <citation type="journal article" date="2021" name="Environ. Microbiol.">
        <title>New insights into the diversity and evolution of the archaeal mobilome from three complete genomes of Saccharolobus shibatae.</title>
        <authorList>
            <person name="Medvedeva S."/>
            <person name="Brandt D."/>
            <person name="Cvirkaite-Krupovic V."/>
            <person name="Liu Y."/>
            <person name="Severinov K."/>
            <person name="Ishino S."/>
            <person name="Ishino Y."/>
            <person name="Prangishvili D."/>
            <person name="Kalinowski J."/>
            <person name="Krupovic M."/>
        </authorList>
    </citation>
    <scope>NUCLEOTIDE SEQUENCE</scope>
    <source>
        <strain evidence="1">B12</strain>
    </source>
</reference>
<organism evidence="1 2">
    <name type="scientific">Saccharolobus shibatae (strain ATCC 51178 / DSM 5389 / JCM 8931 / NBRC 15437 / B12)</name>
    <name type="common">Sulfolobus shibatae</name>
    <dbReference type="NCBI Taxonomy" id="523848"/>
    <lineage>
        <taxon>Archaea</taxon>
        <taxon>Thermoproteota</taxon>
        <taxon>Thermoprotei</taxon>
        <taxon>Sulfolobales</taxon>
        <taxon>Sulfolobaceae</taxon>
        <taxon>Saccharolobus</taxon>
    </lineage>
</organism>
<accession>A0A8F5BNF3</accession>
<evidence type="ECO:0000313" key="1">
    <source>
        <dbReference type="EMBL" id="QXJ28492.1"/>
    </source>
</evidence>